<evidence type="ECO:0000256" key="1">
    <source>
        <dbReference type="PROSITE-ProRule" id="PRU00169"/>
    </source>
</evidence>
<proteinExistence type="predicted"/>
<evidence type="ECO:0000313" key="3">
    <source>
        <dbReference type="EMBL" id="MBM2618749.1"/>
    </source>
</evidence>
<dbReference type="SMART" id="SM00448">
    <property type="entry name" value="REC"/>
    <property type="match status" value="1"/>
</dbReference>
<dbReference type="PANTHER" id="PTHR44520">
    <property type="entry name" value="RESPONSE REGULATOR RCP1-RELATED"/>
    <property type="match status" value="1"/>
</dbReference>
<dbReference type="SUPFAM" id="SSF52172">
    <property type="entry name" value="CheY-like"/>
    <property type="match status" value="1"/>
</dbReference>
<dbReference type="PANTHER" id="PTHR44520:SF2">
    <property type="entry name" value="RESPONSE REGULATOR RCP1"/>
    <property type="match status" value="1"/>
</dbReference>
<gene>
    <name evidence="3" type="ORF">JIG36_24635</name>
</gene>
<dbReference type="EMBL" id="JAENHP010000008">
    <property type="protein sequence ID" value="MBM2618749.1"/>
    <property type="molecule type" value="Genomic_DNA"/>
</dbReference>
<feature type="domain" description="Response regulatory" evidence="2">
    <location>
        <begin position="16"/>
        <end position="141"/>
    </location>
</feature>
<keyword evidence="1" id="KW-0597">Phosphoprotein</keyword>
<name>A0ABS2AFY7_9ACTN</name>
<organism evidence="3 4">
    <name type="scientific">Paractinoplanes ovalisporus</name>
    <dbReference type="NCBI Taxonomy" id="2810368"/>
    <lineage>
        <taxon>Bacteria</taxon>
        <taxon>Bacillati</taxon>
        <taxon>Actinomycetota</taxon>
        <taxon>Actinomycetes</taxon>
        <taxon>Micromonosporales</taxon>
        <taxon>Micromonosporaceae</taxon>
        <taxon>Paractinoplanes</taxon>
    </lineage>
</organism>
<comment type="caution">
    <text evidence="3">The sequence shown here is derived from an EMBL/GenBank/DDBJ whole genome shotgun (WGS) entry which is preliminary data.</text>
</comment>
<dbReference type="InterPro" id="IPR052893">
    <property type="entry name" value="TCS_response_regulator"/>
</dbReference>
<accession>A0ABS2AFY7</accession>
<reference evidence="3 4" key="1">
    <citation type="submission" date="2021-01" db="EMBL/GenBank/DDBJ databases">
        <title>Actinoplanes sp. nov. LDG1-06 isolated from lichen.</title>
        <authorList>
            <person name="Saeng-In P."/>
            <person name="Phongsopitanun W."/>
            <person name="Kanchanasin P."/>
            <person name="Yuki M."/>
            <person name="Kudo T."/>
            <person name="Ohkuma M."/>
            <person name="Tanasupawat S."/>
        </authorList>
    </citation>
    <scope>NUCLEOTIDE SEQUENCE [LARGE SCALE GENOMIC DNA]</scope>
    <source>
        <strain evidence="3 4">LDG1-06</strain>
    </source>
</reference>
<dbReference type="InterPro" id="IPR001789">
    <property type="entry name" value="Sig_transdc_resp-reg_receiver"/>
</dbReference>
<dbReference type="Pfam" id="PF00072">
    <property type="entry name" value="Response_reg"/>
    <property type="match status" value="1"/>
</dbReference>
<feature type="modified residue" description="4-aspartylphosphate" evidence="1">
    <location>
        <position position="74"/>
    </location>
</feature>
<dbReference type="CDD" id="cd17557">
    <property type="entry name" value="REC_Rcp-like"/>
    <property type="match status" value="1"/>
</dbReference>
<dbReference type="Gene3D" id="3.40.50.2300">
    <property type="match status" value="1"/>
</dbReference>
<dbReference type="Proteomes" id="UP000632138">
    <property type="component" value="Unassembled WGS sequence"/>
</dbReference>
<sequence>MLAAQQTKGPFVRSLQILVVDDDDADALMISEALESGDTRASVDRVVDGREALDYLRREGAYPQANRPDLILLDLNMPRMDGRETLAAIKTDDRLKAIPVVILTTSGAAPDIVASYQHRANAYVTKPFGLDDFESTVRTINRFYREVATLPGSEQA</sequence>
<keyword evidence="4" id="KW-1185">Reference proteome</keyword>
<dbReference type="InterPro" id="IPR011006">
    <property type="entry name" value="CheY-like_superfamily"/>
</dbReference>
<dbReference type="PROSITE" id="PS50110">
    <property type="entry name" value="RESPONSE_REGULATORY"/>
    <property type="match status" value="1"/>
</dbReference>
<evidence type="ECO:0000313" key="4">
    <source>
        <dbReference type="Proteomes" id="UP000632138"/>
    </source>
</evidence>
<protein>
    <submittedName>
        <fullName evidence="3">Response regulator</fullName>
    </submittedName>
</protein>
<evidence type="ECO:0000259" key="2">
    <source>
        <dbReference type="PROSITE" id="PS50110"/>
    </source>
</evidence>